<comment type="caution">
    <text evidence="6">The sequence shown here is derived from an EMBL/GenBank/DDBJ whole genome shotgun (WGS) entry which is preliminary data.</text>
</comment>
<keyword evidence="3 5" id="KW-1133">Transmembrane helix</keyword>
<protein>
    <recommendedName>
        <fullName evidence="8">Major facilitator superfamily (MFS) profile domain-containing protein</fullName>
    </recommendedName>
</protein>
<dbReference type="GO" id="GO:0022857">
    <property type="term" value="F:transmembrane transporter activity"/>
    <property type="evidence" value="ECO:0007669"/>
    <property type="project" value="InterPro"/>
</dbReference>
<dbReference type="STRING" id="543379.A0A232FKG0"/>
<name>A0A232FKG0_9HYME</name>
<feature type="transmembrane region" description="Helical" evidence="5">
    <location>
        <begin position="289"/>
        <end position="306"/>
    </location>
</feature>
<evidence type="ECO:0008006" key="8">
    <source>
        <dbReference type="Google" id="ProtNLM"/>
    </source>
</evidence>
<evidence type="ECO:0000256" key="4">
    <source>
        <dbReference type="ARBA" id="ARBA00023136"/>
    </source>
</evidence>
<feature type="transmembrane region" description="Helical" evidence="5">
    <location>
        <begin position="17"/>
        <end position="36"/>
    </location>
</feature>
<dbReference type="InterPro" id="IPR050549">
    <property type="entry name" value="MFS_Trehalose_Transporter"/>
</dbReference>
<dbReference type="SUPFAM" id="SSF103473">
    <property type="entry name" value="MFS general substrate transporter"/>
    <property type="match status" value="1"/>
</dbReference>
<comment type="subcellular location">
    <subcellularLocation>
        <location evidence="1">Membrane</location>
    </subcellularLocation>
</comment>
<dbReference type="InterPro" id="IPR005828">
    <property type="entry name" value="MFS_sugar_transport-like"/>
</dbReference>
<accession>A0A232FKG0</accession>
<keyword evidence="7" id="KW-1185">Reference proteome</keyword>
<feature type="transmembrane region" description="Helical" evidence="5">
    <location>
        <begin position="230"/>
        <end position="250"/>
    </location>
</feature>
<dbReference type="EMBL" id="NNAY01000091">
    <property type="protein sequence ID" value="OXU31073.1"/>
    <property type="molecule type" value="Genomic_DNA"/>
</dbReference>
<evidence type="ECO:0000256" key="5">
    <source>
        <dbReference type="SAM" id="Phobius"/>
    </source>
</evidence>
<dbReference type="Gene3D" id="1.20.1250.20">
    <property type="entry name" value="MFS general substrate transporter like domains"/>
    <property type="match status" value="1"/>
</dbReference>
<dbReference type="PANTHER" id="PTHR48021">
    <property type="match status" value="1"/>
</dbReference>
<dbReference type="GO" id="GO:0016020">
    <property type="term" value="C:membrane"/>
    <property type="evidence" value="ECO:0007669"/>
    <property type="project" value="UniProtKB-SubCell"/>
</dbReference>
<dbReference type="AlphaFoldDB" id="A0A232FKG0"/>
<feature type="transmembrane region" description="Helical" evidence="5">
    <location>
        <begin position="191"/>
        <end position="210"/>
    </location>
</feature>
<dbReference type="PANTHER" id="PTHR48021:SF39">
    <property type="entry name" value="MAJOR FACILITATOR SUPERFAMILY (MFS) PROFILE DOMAIN-CONTAINING PROTEIN"/>
    <property type="match status" value="1"/>
</dbReference>
<evidence type="ECO:0000313" key="6">
    <source>
        <dbReference type="EMBL" id="OXU31073.1"/>
    </source>
</evidence>
<evidence type="ECO:0000256" key="2">
    <source>
        <dbReference type="ARBA" id="ARBA00022692"/>
    </source>
</evidence>
<evidence type="ECO:0000313" key="7">
    <source>
        <dbReference type="Proteomes" id="UP000215335"/>
    </source>
</evidence>
<evidence type="ECO:0000256" key="1">
    <source>
        <dbReference type="ARBA" id="ARBA00004370"/>
    </source>
</evidence>
<reference evidence="6 7" key="1">
    <citation type="journal article" date="2017" name="Curr. Biol.">
        <title>The Evolution of Venom by Co-option of Single-Copy Genes.</title>
        <authorList>
            <person name="Martinson E.O."/>
            <person name="Mrinalini"/>
            <person name="Kelkar Y.D."/>
            <person name="Chang C.H."/>
            <person name="Werren J.H."/>
        </authorList>
    </citation>
    <scope>NUCLEOTIDE SEQUENCE [LARGE SCALE GENOMIC DNA]</scope>
    <source>
        <strain evidence="6 7">Alberta</strain>
        <tissue evidence="6">Whole body</tissue>
    </source>
</reference>
<organism evidence="6 7">
    <name type="scientific">Trichomalopsis sarcophagae</name>
    <dbReference type="NCBI Taxonomy" id="543379"/>
    <lineage>
        <taxon>Eukaryota</taxon>
        <taxon>Metazoa</taxon>
        <taxon>Ecdysozoa</taxon>
        <taxon>Arthropoda</taxon>
        <taxon>Hexapoda</taxon>
        <taxon>Insecta</taxon>
        <taxon>Pterygota</taxon>
        <taxon>Neoptera</taxon>
        <taxon>Endopterygota</taxon>
        <taxon>Hymenoptera</taxon>
        <taxon>Apocrita</taxon>
        <taxon>Proctotrupomorpha</taxon>
        <taxon>Chalcidoidea</taxon>
        <taxon>Pteromalidae</taxon>
        <taxon>Pteromalinae</taxon>
        <taxon>Trichomalopsis</taxon>
    </lineage>
</organism>
<feature type="transmembrane region" description="Helical" evidence="5">
    <location>
        <begin position="262"/>
        <end position="283"/>
    </location>
</feature>
<dbReference type="InterPro" id="IPR036259">
    <property type="entry name" value="MFS_trans_sf"/>
</dbReference>
<gene>
    <name evidence="6" type="ORF">TSAR_001930</name>
</gene>
<keyword evidence="4 5" id="KW-0472">Membrane</keyword>
<proteinExistence type="predicted"/>
<dbReference type="Pfam" id="PF00083">
    <property type="entry name" value="Sugar_tr"/>
    <property type="match status" value="1"/>
</dbReference>
<sequence>MQGTNVNEVEKSYSRMVLVWFSFSYGCLAGCTTLLLTELTHKKSKIEITKDELSWFVGTLLISLLSHTTGSRMVFLVASIVYSTYYATKAMMILVAQAFIGFIIPSTILYGTMNITEIAQPHSRSPLATRKGRYSKAEAALTWLRGWTSSDDIRHEFLALKEANAKETSDDNKSEKQSLMALLKPCKEKSLWIPMCIVFYISIMFKLSGSEVIETYNVVIFRMNETPFDIYISGAIYEIGCIAGAIARIFSINALGKKKLLFASLVGAGSAYLVITIVVHLIKLEIGNTSGYLYWIPPVMLIFASFR</sequence>
<keyword evidence="2 5" id="KW-0812">Transmembrane</keyword>
<evidence type="ECO:0000256" key="3">
    <source>
        <dbReference type="ARBA" id="ARBA00022989"/>
    </source>
</evidence>
<feature type="transmembrane region" description="Helical" evidence="5">
    <location>
        <begin position="56"/>
        <end position="85"/>
    </location>
</feature>
<feature type="transmembrane region" description="Helical" evidence="5">
    <location>
        <begin position="91"/>
        <end position="110"/>
    </location>
</feature>
<dbReference type="Proteomes" id="UP000215335">
    <property type="component" value="Unassembled WGS sequence"/>
</dbReference>